<dbReference type="Gene3D" id="1.20.120.910">
    <property type="entry name" value="DksA, coiled-coil domain"/>
    <property type="match status" value="1"/>
</dbReference>
<evidence type="ECO:0000313" key="8">
    <source>
        <dbReference type="Proteomes" id="UP001523216"/>
    </source>
</evidence>
<evidence type="ECO:0000256" key="2">
    <source>
        <dbReference type="ARBA" id="ARBA00022771"/>
    </source>
</evidence>
<name>A0ABT0YFD5_9ACTN</name>
<proteinExistence type="predicted"/>
<feature type="domain" description="Zinc finger DksA/TraR C4-type" evidence="6">
    <location>
        <begin position="80"/>
        <end position="110"/>
    </location>
</feature>
<comment type="caution">
    <text evidence="7">The sequence shown here is derived from an EMBL/GenBank/DDBJ whole genome shotgun (WGS) entry which is preliminary data.</text>
</comment>
<keyword evidence="5" id="KW-0175">Coiled coil</keyword>
<evidence type="ECO:0000256" key="5">
    <source>
        <dbReference type="SAM" id="Coils"/>
    </source>
</evidence>
<dbReference type="Pfam" id="PF01258">
    <property type="entry name" value="zf-dskA_traR"/>
    <property type="match status" value="1"/>
</dbReference>
<feature type="zinc finger region" description="dksA C4-type" evidence="4">
    <location>
        <begin position="85"/>
        <end position="109"/>
    </location>
</feature>
<evidence type="ECO:0000259" key="6">
    <source>
        <dbReference type="Pfam" id="PF01258"/>
    </source>
</evidence>
<dbReference type="SUPFAM" id="SSF57716">
    <property type="entry name" value="Glucocorticoid receptor-like (DNA-binding domain)"/>
    <property type="match status" value="1"/>
</dbReference>
<evidence type="ECO:0000313" key="7">
    <source>
        <dbReference type="EMBL" id="MCM4084762.1"/>
    </source>
</evidence>
<dbReference type="InterPro" id="IPR020458">
    <property type="entry name" value="Znf_DskA_TraR_CS"/>
</dbReference>
<dbReference type="PROSITE" id="PS01102">
    <property type="entry name" value="ZF_DKSA_1"/>
    <property type="match status" value="1"/>
</dbReference>
<keyword evidence="1" id="KW-0479">Metal-binding</keyword>
<organism evidence="7 8">
    <name type="scientific">Paractinoplanes hotanensis</name>
    <dbReference type="NCBI Taxonomy" id="2906497"/>
    <lineage>
        <taxon>Bacteria</taxon>
        <taxon>Bacillati</taxon>
        <taxon>Actinomycetota</taxon>
        <taxon>Actinomycetes</taxon>
        <taxon>Micromonosporales</taxon>
        <taxon>Micromonosporaceae</taxon>
        <taxon>Paractinoplanes</taxon>
    </lineage>
</organism>
<dbReference type="PROSITE" id="PS51128">
    <property type="entry name" value="ZF_DKSA_2"/>
    <property type="match status" value="1"/>
</dbReference>
<dbReference type="PANTHER" id="PTHR33823">
    <property type="entry name" value="RNA POLYMERASE-BINDING TRANSCRIPTION FACTOR DKSA-RELATED"/>
    <property type="match status" value="1"/>
</dbReference>
<dbReference type="EMBL" id="JAMQOL010000083">
    <property type="protein sequence ID" value="MCM4084762.1"/>
    <property type="molecule type" value="Genomic_DNA"/>
</dbReference>
<keyword evidence="8" id="KW-1185">Reference proteome</keyword>
<keyword evidence="3" id="KW-0862">Zinc</keyword>
<reference evidence="7 8" key="1">
    <citation type="submission" date="2022-06" db="EMBL/GenBank/DDBJ databases">
        <title>Actinoplanes abujensis sp. nov., isolated from Nigerian arid soil.</title>
        <authorList>
            <person name="Ding P."/>
        </authorList>
    </citation>
    <scope>NUCLEOTIDE SEQUENCE [LARGE SCALE GENOMIC DNA]</scope>
    <source>
        <strain evidence="8">TRM88002</strain>
    </source>
</reference>
<protein>
    <submittedName>
        <fullName evidence="7">TraR/DksA C4-type zinc finger protein</fullName>
    </submittedName>
</protein>
<gene>
    <name evidence="7" type="ORF">LXN57_45265</name>
</gene>
<dbReference type="Proteomes" id="UP001523216">
    <property type="component" value="Unassembled WGS sequence"/>
</dbReference>
<evidence type="ECO:0000256" key="1">
    <source>
        <dbReference type="ARBA" id="ARBA00022723"/>
    </source>
</evidence>
<feature type="coiled-coil region" evidence="5">
    <location>
        <begin position="5"/>
        <end position="32"/>
    </location>
</feature>
<dbReference type="InterPro" id="IPR000962">
    <property type="entry name" value="Znf_DskA_TraR"/>
</dbReference>
<keyword evidence="2" id="KW-0863">Zinc-finger</keyword>
<evidence type="ECO:0000256" key="4">
    <source>
        <dbReference type="PROSITE-ProRule" id="PRU00510"/>
    </source>
</evidence>
<accession>A0ABT0YFD5</accession>
<sequence>MDSHRTALERLREQAEGEIAALDADLHALFEASRADNADDEHDPEGATIAYERAQLTAVLAGARAQLVAVNEALSRLDAGAYGRCESCGLAIASERLDIRPFATTCIACAS</sequence>
<dbReference type="RefSeq" id="WP_251804502.1">
    <property type="nucleotide sequence ID" value="NZ_JAMQOL010000083.1"/>
</dbReference>
<evidence type="ECO:0000256" key="3">
    <source>
        <dbReference type="ARBA" id="ARBA00022833"/>
    </source>
</evidence>
<dbReference type="PANTHER" id="PTHR33823:SF4">
    <property type="entry name" value="GENERAL STRESS PROTEIN 16O"/>
    <property type="match status" value="1"/>
</dbReference>